<evidence type="ECO:0000313" key="1">
    <source>
        <dbReference type="EMBL" id="SVA45877.1"/>
    </source>
</evidence>
<accession>A0A381W1V5</accession>
<gene>
    <name evidence="1" type="ORF">METZ01_LOCUS98731</name>
</gene>
<name>A0A381W1V5_9ZZZZ</name>
<proteinExistence type="predicted"/>
<organism evidence="1">
    <name type="scientific">marine metagenome</name>
    <dbReference type="NCBI Taxonomy" id="408172"/>
    <lineage>
        <taxon>unclassified sequences</taxon>
        <taxon>metagenomes</taxon>
        <taxon>ecological metagenomes</taxon>
    </lineage>
</organism>
<sequence>MDGNIRLALILSGIGLMLHAGYLYADCMITSVGLDTQCDAETAQAQLEGIFGIVLFVGMRKSKA</sequence>
<protein>
    <submittedName>
        <fullName evidence="1">Uncharacterized protein</fullName>
    </submittedName>
</protein>
<dbReference type="AlphaFoldDB" id="A0A381W1V5"/>
<reference evidence="1" key="1">
    <citation type="submission" date="2018-05" db="EMBL/GenBank/DDBJ databases">
        <authorList>
            <person name="Lanie J.A."/>
            <person name="Ng W.-L."/>
            <person name="Kazmierczak K.M."/>
            <person name="Andrzejewski T.M."/>
            <person name="Davidsen T.M."/>
            <person name="Wayne K.J."/>
            <person name="Tettelin H."/>
            <person name="Glass J.I."/>
            <person name="Rusch D."/>
            <person name="Podicherti R."/>
            <person name="Tsui H.-C.T."/>
            <person name="Winkler M.E."/>
        </authorList>
    </citation>
    <scope>NUCLEOTIDE SEQUENCE</scope>
</reference>
<dbReference type="EMBL" id="UINC01010300">
    <property type="protein sequence ID" value="SVA45877.1"/>
    <property type="molecule type" value="Genomic_DNA"/>
</dbReference>